<dbReference type="KEGG" id="schi:SCHIN_v1c00650"/>
<evidence type="ECO:0000313" key="2">
    <source>
        <dbReference type="Proteomes" id="UP000323144"/>
    </source>
</evidence>
<evidence type="ECO:0000313" key="1">
    <source>
        <dbReference type="EMBL" id="QEH61263.1"/>
    </source>
</evidence>
<name>A0A5B9Y3D1_9MOLU</name>
<dbReference type="PROSITE" id="PS51257">
    <property type="entry name" value="PROKAR_LIPOPROTEIN"/>
    <property type="match status" value="1"/>
</dbReference>
<keyword evidence="2" id="KW-1185">Reference proteome</keyword>
<proteinExistence type="predicted"/>
<organism evidence="1 2">
    <name type="scientific">Spiroplasma chinense</name>
    <dbReference type="NCBI Taxonomy" id="216932"/>
    <lineage>
        <taxon>Bacteria</taxon>
        <taxon>Bacillati</taxon>
        <taxon>Mycoplasmatota</taxon>
        <taxon>Mollicutes</taxon>
        <taxon>Entomoplasmatales</taxon>
        <taxon>Spiroplasmataceae</taxon>
        <taxon>Spiroplasma</taxon>
    </lineage>
</organism>
<evidence type="ECO:0008006" key="3">
    <source>
        <dbReference type="Google" id="ProtNLM"/>
    </source>
</evidence>
<protein>
    <recommendedName>
        <fullName evidence="3">Lipoprotein</fullName>
    </recommendedName>
</protein>
<reference evidence="1 2" key="1">
    <citation type="submission" date="2019-08" db="EMBL/GenBank/DDBJ databases">
        <title>Complete genome sequence of Spiroplasma chinense CCH (DSM 19755).</title>
        <authorList>
            <person name="Shen H.-Y."/>
            <person name="Lin Y.-C."/>
            <person name="Chou L."/>
            <person name="Kuo C.-H."/>
        </authorList>
    </citation>
    <scope>NUCLEOTIDE SEQUENCE [LARGE SCALE GENOMIC DNA]</scope>
    <source>
        <strain evidence="1 2">CCH</strain>
    </source>
</reference>
<accession>A0A5B9Y3D1</accession>
<gene>
    <name evidence="1" type="ORF">SCHIN_v1c00650</name>
</gene>
<dbReference type="RefSeq" id="WP_166507658.1">
    <property type="nucleotide sequence ID" value="NZ_CP043026.1"/>
</dbReference>
<dbReference type="EMBL" id="CP043026">
    <property type="protein sequence ID" value="QEH61263.1"/>
    <property type="molecule type" value="Genomic_DNA"/>
</dbReference>
<sequence length="242" mass="27882">MKKLLGIISFVSTTLPITTLSVSCGSSVPKDWKVSTAKSQIENLVNQKKPLESFTITELRDLLKEFLKLDDKFSLEKVSPEVETFSYELAKEHSDNYVLSIDEENTSDYFGTTKFTHSWNENKDTTIQISSQVVENLKTKIEEKTFWNPTDVKDKIFSRLLKDTNSSTITLLREILKNLKIDDSSNRKYYNIEPKTIYNEKEEENIVWTIIANGNVTNKAAYRGSFLIWVNLTTEKITLELN</sequence>
<dbReference type="AlphaFoldDB" id="A0A5B9Y3D1"/>
<dbReference type="Proteomes" id="UP000323144">
    <property type="component" value="Chromosome"/>
</dbReference>